<feature type="domain" description="SbsA Ig-like" evidence="2">
    <location>
        <begin position="378"/>
        <end position="483"/>
    </location>
</feature>
<proteinExistence type="predicted"/>
<keyword evidence="1" id="KW-0732">Signal</keyword>
<organism evidence="4 5">
    <name type="scientific">Candidatus Aquicultor secundus</name>
    <dbReference type="NCBI Taxonomy" id="1973895"/>
    <lineage>
        <taxon>Bacteria</taxon>
        <taxon>Bacillati</taxon>
        <taxon>Actinomycetota</taxon>
        <taxon>Candidatus Aquicultoria</taxon>
        <taxon>Candidatus Aquicultorales</taxon>
        <taxon>Candidatus Aquicultoraceae</taxon>
        <taxon>Candidatus Aquicultor</taxon>
    </lineage>
</organism>
<evidence type="ECO:0000259" key="3">
    <source>
        <dbReference type="Pfam" id="PF13750"/>
    </source>
</evidence>
<evidence type="ECO:0000313" key="4">
    <source>
        <dbReference type="EMBL" id="PIZ35699.1"/>
    </source>
</evidence>
<dbReference type="Proteomes" id="UP000230956">
    <property type="component" value="Unassembled WGS sequence"/>
</dbReference>
<dbReference type="SUPFAM" id="SSF89372">
    <property type="entry name" value="Fucose-specific lectin"/>
    <property type="match status" value="1"/>
</dbReference>
<dbReference type="Pfam" id="PF13750">
    <property type="entry name" value="Big_3_3"/>
    <property type="match status" value="1"/>
</dbReference>
<evidence type="ECO:0008006" key="6">
    <source>
        <dbReference type="Google" id="ProtNLM"/>
    </source>
</evidence>
<dbReference type="Gene3D" id="2.120.10.70">
    <property type="entry name" value="Fucose-specific lectin"/>
    <property type="match status" value="2"/>
</dbReference>
<gene>
    <name evidence="4" type="ORF">COY37_09855</name>
</gene>
<evidence type="ECO:0000259" key="2">
    <source>
        <dbReference type="Pfam" id="PF13205"/>
    </source>
</evidence>
<dbReference type="RefSeq" id="WP_286977412.1">
    <property type="nucleotide sequence ID" value="NZ_PFNG01000229.1"/>
</dbReference>
<reference evidence="5" key="1">
    <citation type="submission" date="2017-09" db="EMBL/GenBank/DDBJ databases">
        <title>Depth-based differentiation of microbial function through sediment-hosted aquifers and enrichment of novel symbionts in the deep terrestrial subsurface.</title>
        <authorList>
            <person name="Probst A.J."/>
            <person name="Ladd B."/>
            <person name="Jarett J.K."/>
            <person name="Geller-Mcgrath D.E."/>
            <person name="Sieber C.M.K."/>
            <person name="Emerson J.B."/>
            <person name="Anantharaman K."/>
            <person name="Thomas B.C."/>
            <person name="Malmstrom R."/>
            <person name="Stieglmeier M."/>
            <person name="Klingl A."/>
            <person name="Woyke T."/>
            <person name="Ryan C.M."/>
            <person name="Banfield J.F."/>
        </authorList>
    </citation>
    <scope>NUCLEOTIDE SEQUENCE [LARGE SCALE GENOMIC DNA]</scope>
</reference>
<protein>
    <recommendedName>
        <fullName evidence="6">SbsA Ig-like domain-containing protein</fullName>
    </recommendedName>
</protein>
<evidence type="ECO:0000256" key="1">
    <source>
        <dbReference type="ARBA" id="ARBA00022729"/>
    </source>
</evidence>
<sequence>MSKNAKSPGRRSVALGLKMIIAGLALIALFSQIALAGTWQTQILESATGDVGQYSSIALDSSGEPSIAYYDSSETALKYKYKGSDGWHPKSTEATATIDNAGDVGQYASLAIDTSDTPHVSYYDAGATGLKYAVRDIAGNWYPESVDSTDSVGMYTSIAVDALKYPHISYYDATNEDLKYAYKDSDGWHIETVDGTDSVGQYSAIAVDSSTDTPIIHISYYDATNQNLKYAYKDSKGWHIEPVDNTGDVGKHTSITLDGAGKAHVSYYDAANGDLRYAYRNPIGFWQRETVDTSTANVGEYSSITCDMSEMPHIGYYDTANGNLKYAYKDAMGWHIEKVDGDSSNVGEYTSIARDASNNIHISYYDVTNGDLGYAYKDNKQPTIGGSSPENGDTDTPVGQDIKIFFSEPIKKSIHFDDIRVTNLSGANPTITKTIKDNVITIKVADRLNYNSNYRVDMPADAVTDISDNNLESAAAYSFSFKTEIPTDTVPPTTLLSISGTMGTNDWYKSSRPSVTLSVNEPAIIHYYWDDGGGATATAPLTITAPEGIHTLYYYSIDTSDNLETPTHSKEIKVDSIAPRTKITADPGSPNGTDGWYVTAPAITLSATEPATFHYRWDSRPETTTAGPVKLPEDKGALVEGSHNLYYWTIDEAGNTEGSEASPLTQIFRWDVTAPATTLKVNPSSPDGTGGWYKAAAPTISFIVDEKQSTPAIVHYKWDDLEETSVSGDHEADISLTVPEGIHAITYYSSDYAGNTEVTRTSTFKVDAVPPTIPIITAVSTLSATGVSKVAVSGTSDTSTIVLVKATDDTTEVTTSAVSTGTFNAELNLTKLKDGQIKISAQAIDEAGNTSAFCNAVTKTKDTIPPTSLAAISQIAPDGENGWFKSIPTIILTRDEPGVTFYSWTSSSGPWATYSAMLSVPETSSGTLYYYSIDAVGNAEEATHTSELKVDATAPGCSIVAPINGATLAGDPSFTASASDTLSDVS</sequence>
<evidence type="ECO:0000313" key="5">
    <source>
        <dbReference type="Proteomes" id="UP000230956"/>
    </source>
</evidence>
<comment type="caution">
    <text evidence="4">The sequence shown here is derived from an EMBL/GenBank/DDBJ whole genome shotgun (WGS) entry which is preliminary data.</text>
</comment>
<feature type="non-terminal residue" evidence="4">
    <location>
        <position position="986"/>
    </location>
</feature>
<dbReference type="EMBL" id="PFNG01000229">
    <property type="protein sequence ID" value="PIZ35699.1"/>
    <property type="molecule type" value="Genomic_DNA"/>
</dbReference>
<feature type="domain" description="Ig-like" evidence="3">
    <location>
        <begin position="737"/>
        <end position="852"/>
    </location>
</feature>
<accession>A0A2M7T5S1</accession>
<dbReference type="AlphaFoldDB" id="A0A2M7T5S1"/>
<name>A0A2M7T5S1_9ACTN</name>
<dbReference type="InterPro" id="IPR022038">
    <property type="entry name" value="Ig-like_bact"/>
</dbReference>
<dbReference type="InterPro" id="IPR032812">
    <property type="entry name" value="SbsA_Ig"/>
</dbReference>
<dbReference type="Pfam" id="PF13205">
    <property type="entry name" value="Big_5"/>
    <property type="match status" value="1"/>
</dbReference>